<evidence type="ECO:0000313" key="2">
    <source>
        <dbReference type="Proteomes" id="UP000613002"/>
    </source>
</evidence>
<accession>A0A6G9J1E5</accession>
<evidence type="ECO:0000313" key="1">
    <source>
        <dbReference type="EMBL" id="MBB3870142.1"/>
    </source>
</evidence>
<reference evidence="1 2" key="1">
    <citation type="submission" date="2020-08" db="EMBL/GenBank/DDBJ databases">
        <title>Genomic Encyclopedia of Type Strains, Phase IV (KMG-IV): sequencing the most valuable type-strain genomes for metagenomic binning, comparative biology and taxonomic classification.</title>
        <authorList>
            <person name="Goeker M."/>
        </authorList>
    </citation>
    <scope>NUCLEOTIDE SEQUENCE [LARGE SCALE GENOMIC DNA]</scope>
    <source>
        <strain evidence="1 2">DSM 14590</strain>
    </source>
</reference>
<proteinExistence type="predicted"/>
<keyword evidence="2" id="KW-1185">Reference proteome</keyword>
<dbReference type="Proteomes" id="UP000613002">
    <property type="component" value="Unassembled WGS sequence"/>
</dbReference>
<organism evidence="1 2">
    <name type="scientific">Parageobacillus toebii NBRC 107807</name>
    <dbReference type="NCBI Taxonomy" id="1223503"/>
    <lineage>
        <taxon>Bacteria</taxon>
        <taxon>Bacillati</taxon>
        <taxon>Bacillota</taxon>
        <taxon>Bacilli</taxon>
        <taxon>Bacillales</taxon>
        <taxon>Anoxybacillaceae</taxon>
        <taxon>Parageobacillus</taxon>
    </lineage>
</organism>
<comment type="caution">
    <text evidence="1">The sequence shown here is derived from an EMBL/GenBank/DDBJ whole genome shotgun (WGS) entry which is preliminary data.</text>
</comment>
<dbReference type="EMBL" id="JACICZ010000016">
    <property type="protein sequence ID" value="MBB3870142.1"/>
    <property type="molecule type" value="Genomic_DNA"/>
</dbReference>
<dbReference type="AlphaFoldDB" id="A0A6G9J1E5"/>
<protein>
    <submittedName>
        <fullName evidence="1">Uncharacterized protein</fullName>
    </submittedName>
</protein>
<sequence>MATEKQKFVLYEYLLFFWKKKFWFLFVPLAMALISVLAGHLFLHKYNYTGKAIIFTGSVNLKSLTDPKNIRANLPHVKNKLDIVVTEDKYVKITLKGDDKTSVQNELRKIVSEYNHDLQQHSKQRLDVTNERLHELDEYKKDLQLIVEHYNKKLDSQQLTLDQLDSAVKAEELLTDTMEKASRIRNNLVFYEEPSVLSENVSKSKTYTGQLIAIGVVLGIFLTFIILILMKYVLDARRYYQHD</sequence>
<name>A0A6G9J1E5_9BACL</name>
<gene>
    <name evidence="1" type="ORF">HNR78_003042</name>
</gene>